<evidence type="ECO:0000256" key="1">
    <source>
        <dbReference type="ARBA" id="ARBA00004173"/>
    </source>
</evidence>
<feature type="compositionally biased region" description="Basic and acidic residues" evidence="8">
    <location>
        <begin position="138"/>
        <end position="149"/>
    </location>
</feature>
<keyword evidence="10" id="KW-1185">Reference proteome</keyword>
<evidence type="ECO:0000256" key="6">
    <source>
        <dbReference type="ARBA" id="ARBA00023128"/>
    </source>
</evidence>
<feature type="region of interest" description="Disordered" evidence="8">
    <location>
        <begin position="48"/>
        <end position="70"/>
    </location>
</feature>
<gene>
    <name evidence="9" type="ORF">EMPS_07506</name>
</gene>
<dbReference type="GO" id="GO:0005763">
    <property type="term" value="C:mitochondrial small ribosomal subunit"/>
    <property type="evidence" value="ECO:0007669"/>
    <property type="project" value="TreeGrafter"/>
</dbReference>
<dbReference type="Pfam" id="PF09243">
    <property type="entry name" value="Rsm22"/>
    <property type="match status" value="2"/>
</dbReference>
<dbReference type="GO" id="GO:0008168">
    <property type="term" value="F:methyltransferase activity"/>
    <property type="evidence" value="ECO:0007669"/>
    <property type="project" value="InterPro"/>
</dbReference>
<organism evidence="9 10">
    <name type="scientific">Entomortierella parvispora</name>
    <dbReference type="NCBI Taxonomy" id="205924"/>
    <lineage>
        <taxon>Eukaryota</taxon>
        <taxon>Fungi</taxon>
        <taxon>Fungi incertae sedis</taxon>
        <taxon>Mucoromycota</taxon>
        <taxon>Mortierellomycotina</taxon>
        <taxon>Mortierellomycetes</taxon>
        <taxon>Mortierellales</taxon>
        <taxon>Mortierellaceae</taxon>
        <taxon>Entomortierella</taxon>
    </lineage>
</organism>
<evidence type="ECO:0000256" key="8">
    <source>
        <dbReference type="SAM" id="MobiDB-lite"/>
    </source>
</evidence>
<name>A0A9P3HEN9_9FUNG</name>
<feature type="region of interest" description="Disordered" evidence="8">
    <location>
        <begin position="631"/>
        <end position="741"/>
    </location>
</feature>
<keyword evidence="3" id="KW-0809">Transit peptide</keyword>
<feature type="compositionally biased region" description="Basic and acidic residues" evidence="8">
    <location>
        <begin position="666"/>
        <end position="688"/>
    </location>
</feature>
<dbReference type="GO" id="GO:0046872">
    <property type="term" value="F:metal ion binding"/>
    <property type="evidence" value="ECO:0007669"/>
    <property type="project" value="UniProtKB-KW"/>
</dbReference>
<dbReference type="OrthoDB" id="421327at2759"/>
<feature type="compositionally biased region" description="Basic residues" evidence="8">
    <location>
        <begin position="689"/>
        <end position="700"/>
    </location>
</feature>
<comment type="function">
    <text evidence="7">Mitochondrial ribosome (mitoribosome) assembly factor. Binds at the interface of the head and body domains of the mitochondrial small ribosomal subunit (mt-SSU), occluding the mRNA channel and preventing compaction of the head domain towards the body. Probable inactive methyltransferase: retains the characteristic folding and ability to bind S-adenosyl-L-methionine, but it probably lost its methyltransferase activity.</text>
</comment>
<protein>
    <submittedName>
        <fullName evidence="9">Uncharacterized protein</fullName>
    </submittedName>
</protein>
<keyword evidence="4" id="KW-0408">Iron</keyword>
<evidence type="ECO:0000256" key="4">
    <source>
        <dbReference type="ARBA" id="ARBA00023004"/>
    </source>
</evidence>
<dbReference type="GO" id="GO:0051536">
    <property type="term" value="F:iron-sulfur cluster binding"/>
    <property type="evidence" value="ECO:0007669"/>
    <property type="project" value="UniProtKB-KW"/>
</dbReference>
<evidence type="ECO:0000256" key="3">
    <source>
        <dbReference type="ARBA" id="ARBA00022946"/>
    </source>
</evidence>
<dbReference type="AlphaFoldDB" id="A0A9P3HEN9"/>
<dbReference type="InterPro" id="IPR015324">
    <property type="entry name" value="Ribosomal_Rsm22-like"/>
</dbReference>
<dbReference type="SUPFAM" id="SSF53335">
    <property type="entry name" value="S-adenosyl-L-methionine-dependent methyltransferases"/>
    <property type="match status" value="1"/>
</dbReference>
<sequence length="741" mass="81015">MAALYNILGTGKSQVVRGVSSSGSLLNQFALLSLNSSRTQGSQLRGYARAARSRPLTPKAPTGGKAVASNRFGIPSPSIASPTVITANNDNSNKSKTEPNVKLPNGFKLAKFEEVPEYDPNMIIFLDKQGKVTMIPRDDRAKGETKAARDAAMAAGAGEEDVDGSSHQRGSKEAEYGRKRIGQVEIPLEIQDAIRNVLDEHDKSLIRTDALRLYGSLRSTSALDEDDLSEGSTSVTKRMKSGSKPVVGSKAGGVEQPTPAHILEYGHRESMAYIAAMAPTTYSAIRNVLEEVHKRVPDLKPKSVLDFGTGPGTAIWAVNQVWDDQSVHCTGVDSSMAMLETAEEVLESLADSRAAIKNVTFKPFMSHGPKASKYDVVMSAFALSELTTPALRKSTLEQLWESTNDMLILVDRGTPSGFRILAEAREQILGLDIGRQKVKPKYDDWGVPIPEEAPEEREPAHVLAPCPHDKVCPMYASLSRDTQWCHFSQKLQRPDFLRKTKHSKENFEDAKYTYVVLRKGSRPSFTPKVVVAAEASADIIAADTATISDDSTAQSKRKFKKPPPPPPVTYDSASDMQDASHDWSRIVVPPLKKDGHVVIDTCASNGSLERIIIPKSQGKIQYRDARKSAWGDLFPHQPKNKPVRKESVQMENGPGEGDEQLAEGETNGKGDGGYKRRRPLDISSEKLLKRMKQKEKKQSRQKVVVDTPPQLQNQAGDSSLKGKKGHKGKKGGDGSDITLDF</sequence>
<proteinExistence type="predicted"/>
<comment type="subcellular location">
    <subcellularLocation>
        <location evidence="1">Mitochondrion</location>
    </subcellularLocation>
</comment>
<reference evidence="9" key="2">
    <citation type="journal article" date="2022" name="Microbiol. Resour. Announc.">
        <title>Whole-Genome Sequence of Entomortierella parvispora E1425, a Mucoromycotan Fungus Associated with Burkholderiaceae-Related Endosymbiotic Bacteria.</title>
        <authorList>
            <person name="Herlambang A."/>
            <person name="Guo Y."/>
            <person name="Takashima Y."/>
            <person name="Narisawa K."/>
            <person name="Ohta H."/>
            <person name="Nishizawa T."/>
        </authorList>
    </citation>
    <scope>NUCLEOTIDE SEQUENCE</scope>
    <source>
        <strain evidence="9">E1425</strain>
    </source>
</reference>
<evidence type="ECO:0000256" key="2">
    <source>
        <dbReference type="ARBA" id="ARBA00022723"/>
    </source>
</evidence>
<keyword evidence="5" id="KW-0411">Iron-sulfur</keyword>
<feature type="compositionally biased region" description="Basic and acidic residues" evidence="8">
    <location>
        <begin position="164"/>
        <end position="176"/>
    </location>
</feature>
<dbReference type="PANTHER" id="PTHR13184">
    <property type="entry name" value="37S RIBOSOMAL PROTEIN S22"/>
    <property type="match status" value="1"/>
</dbReference>
<comment type="caution">
    <text evidence="9">The sequence shown here is derived from an EMBL/GenBank/DDBJ whole genome shotgun (WGS) entry which is preliminary data.</text>
</comment>
<evidence type="ECO:0000256" key="5">
    <source>
        <dbReference type="ARBA" id="ARBA00023014"/>
    </source>
</evidence>
<reference evidence="9" key="1">
    <citation type="submission" date="2021-11" db="EMBL/GenBank/DDBJ databases">
        <authorList>
            <person name="Herlambang A."/>
            <person name="Guo Y."/>
            <person name="Takashima Y."/>
            <person name="Nishizawa T."/>
        </authorList>
    </citation>
    <scope>NUCLEOTIDE SEQUENCE</scope>
    <source>
        <strain evidence="9">E1425</strain>
    </source>
</reference>
<evidence type="ECO:0000313" key="10">
    <source>
        <dbReference type="Proteomes" id="UP000827284"/>
    </source>
</evidence>
<keyword evidence="6" id="KW-0496">Mitochondrion</keyword>
<feature type="region of interest" description="Disordered" evidence="8">
    <location>
        <begin position="223"/>
        <end position="255"/>
    </location>
</feature>
<feature type="region of interest" description="Disordered" evidence="8">
    <location>
        <begin position="138"/>
        <end position="176"/>
    </location>
</feature>
<evidence type="ECO:0000256" key="7">
    <source>
        <dbReference type="ARBA" id="ARBA00045681"/>
    </source>
</evidence>
<evidence type="ECO:0000313" key="9">
    <source>
        <dbReference type="EMBL" id="GJJ75148.1"/>
    </source>
</evidence>
<dbReference type="InterPro" id="IPR029063">
    <property type="entry name" value="SAM-dependent_MTases_sf"/>
</dbReference>
<dbReference type="InterPro" id="IPR052571">
    <property type="entry name" value="Mt_RNA_Methyltransferase"/>
</dbReference>
<feature type="region of interest" description="Disordered" evidence="8">
    <location>
        <begin position="548"/>
        <end position="576"/>
    </location>
</feature>
<dbReference type="EMBL" id="BQFW01000010">
    <property type="protein sequence ID" value="GJJ75148.1"/>
    <property type="molecule type" value="Genomic_DNA"/>
</dbReference>
<dbReference type="GO" id="GO:0006412">
    <property type="term" value="P:translation"/>
    <property type="evidence" value="ECO:0007669"/>
    <property type="project" value="InterPro"/>
</dbReference>
<accession>A0A9P3HEN9</accession>
<dbReference type="PANTHER" id="PTHR13184:SF5">
    <property type="entry name" value="METHYLTRANSFERASE-LIKE PROTEIN 17, MITOCHONDRIAL"/>
    <property type="match status" value="1"/>
</dbReference>
<dbReference type="Proteomes" id="UP000827284">
    <property type="component" value="Unassembled WGS sequence"/>
</dbReference>
<keyword evidence="2" id="KW-0479">Metal-binding</keyword>
<dbReference type="GO" id="GO:0003735">
    <property type="term" value="F:structural constituent of ribosome"/>
    <property type="evidence" value="ECO:0007669"/>
    <property type="project" value="TreeGrafter"/>
</dbReference>
<dbReference type="Gene3D" id="3.40.50.150">
    <property type="entry name" value="Vaccinia Virus protein VP39"/>
    <property type="match status" value="1"/>
</dbReference>